<dbReference type="PANTHER" id="PTHR46193:SF18">
    <property type="entry name" value="HEXITOL PHOSPHATASE B"/>
    <property type="match status" value="1"/>
</dbReference>
<dbReference type="GO" id="GO:0050308">
    <property type="term" value="F:sugar-phosphatase activity"/>
    <property type="evidence" value="ECO:0007669"/>
    <property type="project" value="UniProtKB-EC"/>
</dbReference>
<accession>A0A841GQ66</accession>
<proteinExistence type="inferred from homology"/>
<reference evidence="6 7" key="1">
    <citation type="submission" date="2020-08" db="EMBL/GenBank/DDBJ databases">
        <title>Genomic Encyclopedia of Type Strains, Phase IV (KMG-IV): sequencing the most valuable type-strain genomes for metagenomic binning, comparative biology and taxonomic classification.</title>
        <authorList>
            <person name="Goeker M."/>
        </authorList>
    </citation>
    <scope>NUCLEOTIDE SEQUENCE [LARGE SCALE GENOMIC DNA]</scope>
    <source>
        <strain evidence="6 7">DSM 22975</strain>
    </source>
</reference>
<dbReference type="SFLD" id="SFLDG01129">
    <property type="entry name" value="C1.5:_HAD__Beta-PGM__Phosphata"/>
    <property type="match status" value="1"/>
</dbReference>
<evidence type="ECO:0000256" key="3">
    <source>
        <dbReference type="ARBA" id="ARBA00022723"/>
    </source>
</evidence>
<keyword evidence="4" id="KW-0460">Magnesium</keyword>
<comment type="cofactor">
    <cofactor evidence="1">
        <name>Mg(2+)</name>
        <dbReference type="ChEBI" id="CHEBI:18420"/>
    </cofactor>
</comment>
<dbReference type="NCBIfam" id="TIGR01509">
    <property type="entry name" value="HAD-SF-IA-v3"/>
    <property type="match status" value="1"/>
</dbReference>
<dbReference type="Pfam" id="PF00702">
    <property type="entry name" value="Hydrolase"/>
    <property type="match status" value="1"/>
</dbReference>
<comment type="similarity">
    <text evidence="2">Belongs to the HAD-like hydrolase superfamily. CbbY/CbbZ/Gph/YieH family.</text>
</comment>
<dbReference type="InterPro" id="IPR023214">
    <property type="entry name" value="HAD_sf"/>
</dbReference>
<dbReference type="InterPro" id="IPR036412">
    <property type="entry name" value="HAD-like_sf"/>
</dbReference>
<sequence>MQKKAVIFDMDGVLIDSEPFWQQAQIEVLKDLGIEITPKECEETMGLRIDALVAHWYAKYRWEGPGIEETASTIVGRVASNVMLSGVAKEGVRDALKVVSDQGFAIGLATSSPMELVHAVLARLEISHYFSICHSAEFEEYGKPHPAVYLQTAVQMGVHPKECIAIEDSFNGLLAAKAATMKAIVIPESVHAANPRFSIADICLSSLKELTTDHLG</sequence>
<dbReference type="Gene3D" id="1.10.150.240">
    <property type="entry name" value="Putative phosphatase, domain 2"/>
    <property type="match status" value="1"/>
</dbReference>
<keyword evidence="7" id="KW-1185">Reference proteome</keyword>
<name>A0A841GQ66_9GAMM</name>
<keyword evidence="3" id="KW-0479">Metal-binding</keyword>
<dbReference type="SUPFAM" id="SSF56784">
    <property type="entry name" value="HAD-like"/>
    <property type="match status" value="1"/>
</dbReference>
<dbReference type="PANTHER" id="PTHR46193">
    <property type="entry name" value="6-PHOSPHOGLUCONATE PHOSPHATASE"/>
    <property type="match status" value="1"/>
</dbReference>
<dbReference type="SFLD" id="SFLDS00003">
    <property type="entry name" value="Haloacid_Dehalogenase"/>
    <property type="match status" value="1"/>
</dbReference>
<dbReference type="GO" id="GO:0046872">
    <property type="term" value="F:metal ion binding"/>
    <property type="evidence" value="ECO:0007669"/>
    <property type="project" value="UniProtKB-KW"/>
</dbReference>
<protein>
    <submittedName>
        <fullName evidence="6">Sugar-phosphatase</fullName>
        <ecNumber evidence="6">3.1.3.23</ecNumber>
    </submittedName>
</protein>
<evidence type="ECO:0000256" key="1">
    <source>
        <dbReference type="ARBA" id="ARBA00001946"/>
    </source>
</evidence>
<dbReference type="InterPro" id="IPR051600">
    <property type="entry name" value="Beta-PGM-like"/>
</dbReference>
<dbReference type="InterPro" id="IPR006439">
    <property type="entry name" value="HAD-SF_hydro_IA"/>
</dbReference>
<dbReference type="EMBL" id="JACHGR010000005">
    <property type="protein sequence ID" value="MBB6055713.1"/>
    <property type="molecule type" value="Genomic_DNA"/>
</dbReference>
<dbReference type="SFLD" id="SFLDG01135">
    <property type="entry name" value="C1.5.6:_HAD__Beta-PGM__Phospha"/>
    <property type="match status" value="1"/>
</dbReference>
<dbReference type="EC" id="3.1.3.23" evidence="6"/>
<keyword evidence="5" id="KW-0119">Carbohydrate metabolism</keyword>
<evidence type="ECO:0000256" key="4">
    <source>
        <dbReference type="ARBA" id="ARBA00022842"/>
    </source>
</evidence>
<evidence type="ECO:0000256" key="2">
    <source>
        <dbReference type="ARBA" id="ARBA00006171"/>
    </source>
</evidence>
<gene>
    <name evidence="6" type="ORF">HNR75_001631</name>
</gene>
<dbReference type="NCBIfam" id="NF008087">
    <property type="entry name" value="PRK10826.1"/>
    <property type="match status" value="1"/>
</dbReference>
<keyword evidence="6" id="KW-0378">Hydrolase</keyword>
<dbReference type="AlphaFoldDB" id="A0A841GQ66"/>
<dbReference type="InterPro" id="IPR023198">
    <property type="entry name" value="PGP-like_dom2"/>
</dbReference>
<evidence type="ECO:0000313" key="7">
    <source>
        <dbReference type="Proteomes" id="UP000585721"/>
    </source>
</evidence>
<dbReference type="Gene3D" id="3.40.50.1000">
    <property type="entry name" value="HAD superfamily/HAD-like"/>
    <property type="match status" value="1"/>
</dbReference>
<organism evidence="6 7">
    <name type="scientific">Tolumonas osonensis</name>
    <dbReference type="NCBI Taxonomy" id="675874"/>
    <lineage>
        <taxon>Bacteria</taxon>
        <taxon>Pseudomonadati</taxon>
        <taxon>Pseudomonadota</taxon>
        <taxon>Gammaproteobacteria</taxon>
        <taxon>Aeromonadales</taxon>
        <taxon>Aeromonadaceae</taxon>
        <taxon>Tolumonas</taxon>
    </lineage>
</organism>
<dbReference type="Proteomes" id="UP000585721">
    <property type="component" value="Unassembled WGS sequence"/>
</dbReference>
<evidence type="ECO:0000256" key="5">
    <source>
        <dbReference type="ARBA" id="ARBA00023277"/>
    </source>
</evidence>
<evidence type="ECO:0000313" key="6">
    <source>
        <dbReference type="EMBL" id="MBB6055713.1"/>
    </source>
</evidence>
<comment type="caution">
    <text evidence="6">The sequence shown here is derived from an EMBL/GenBank/DDBJ whole genome shotgun (WGS) entry which is preliminary data.</text>
</comment>
<dbReference type="RefSeq" id="WP_188026464.1">
    <property type="nucleotide sequence ID" value="NZ_JACHGR010000005.1"/>
</dbReference>